<sequence length="403" mass="42827">MANTLAAQTLPPSTSSALPPLVEPAAELTTDEVERYSRHLIIPEIGVVGQRRLKNAKVLVIGAGGLGSPALLYLAAAGVGTLGIVDDDDVDLSNLQRQIIHGVGDVGRPKIESARDAIKELNPLVNVQLHNARLDSSNALELFAGYDLILDGADNFATRYLVNDAAAILGKPYVWGSIFRFDGQVSVFWEKHGPSYRDLYPEAPPAGSVPSCGEGGVFGMLCAAVGSLMVTEAVKLITGVGRSMLGRVALFDALGGSWREIKVSKDPAAEPITELTDYEAFCGITPEPADDSIRTVTATELSGMLEARAAGERDFELVDVREIGEHEIVSIDGSVLIPQGRILAGEAWTELPQDKEIVFHCKGGTRSAAVLAAAQRAGYTHVSHLDGGILAWVRDVEPGKPVY</sequence>
<dbReference type="CDD" id="cd00158">
    <property type="entry name" value="RHOD"/>
    <property type="match status" value="1"/>
</dbReference>
<feature type="compositionally biased region" description="Low complexity" evidence="1">
    <location>
        <begin position="9"/>
        <end position="20"/>
    </location>
</feature>
<dbReference type="Pfam" id="PF00899">
    <property type="entry name" value="ThiF"/>
    <property type="match status" value="1"/>
</dbReference>
<feature type="domain" description="Rhodanese" evidence="2">
    <location>
        <begin position="311"/>
        <end position="401"/>
    </location>
</feature>
<dbReference type="PROSITE" id="PS50206">
    <property type="entry name" value="RHODANESE_3"/>
    <property type="match status" value="1"/>
</dbReference>
<dbReference type="InterPro" id="IPR035985">
    <property type="entry name" value="Ubiquitin-activating_enz"/>
</dbReference>
<dbReference type="Gene3D" id="3.40.50.720">
    <property type="entry name" value="NAD(P)-binding Rossmann-like Domain"/>
    <property type="match status" value="1"/>
</dbReference>
<dbReference type="Pfam" id="PF00581">
    <property type="entry name" value="Rhodanese"/>
    <property type="match status" value="1"/>
</dbReference>
<dbReference type="EMBL" id="JBHMBH010000027">
    <property type="protein sequence ID" value="MFB9715155.1"/>
    <property type="molecule type" value="Genomic_DNA"/>
</dbReference>
<dbReference type="InterPro" id="IPR036873">
    <property type="entry name" value="Rhodanese-like_dom_sf"/>
</dbReference>
<dbReference type="RefSeq" id="WP_345037994.1">
    <property type="nucleotide sequence ID" value="NZ_BAABED010000001.1"/>
</dbReference>
<keyword evidence="4" id="KW-1185">Reference proteome</keyword>
<evidence type="ECO:0000259" key="2">
    <source>
        <dbReference type="PROSITE" id="PS50206"/>
    </source>
</evidence>
<evidence type="ECO:0000256" key="1">
    <source>
        <dbReference type="SAM" id="MobiDB-lite"/>
    </source>
</evidence>
<dbReference type="GO" id="GO:0016779">
    <property type="term" value="F:nucleotidyltransferase activity"/>
    <property type="evidence" value="ECO:0007669"/>
    <property type="project" value="UniProtKB-KW"/>
</dbReference>
<organism evidence="3 4">
    <name type="scientific">Arthrobacter methylotrophus</name>
    <dbReference type="NCBI Taxonomy" id="121291"/>
    <lineage>
        <taxon>Bacteria</taxon>
        <taxon>Bacillati</taxon>
        <taxon>Actinomycetota</taxon>
        <taxon>Actinomycetes</taxon>
        <taxon>Micrococcales</taxon>
        <taxon>Micrococcaceae</taxon>
        <taxon>Arthrobacter</taxon>
    </lineage>
</organism>
<dbReference type="InterPro" id="IPR045886">
    <property type="entry name" value="ThiF/MoeB/HesA"/>
</dbReference>
<feature type="region of interest" description="Disordered" evidence="1">
    <location>
        <begin position="1"/>
        <end position="21"/>
    </location>
</feature>
<dbReference type="SUPFAM" id="SSF69572">
    <property type="entry name" value="Activating enzymes of the ubiquitin-like proteins"/>
    <property type="match status" value="1"/>
</dbReference>
<dbReference type="Proteomes" id="UP001589536">
    <property type="component" value="Unassembled WGS sequence"/>
</dbReference>
<keyword evidence="3" id="KW-0548">Nucleotidyltransferase</keyword>
<reference evidence="3 4" key="1">
    <citation type="submission" date="2024-09" db="EMBL/GenBank/DDBJ databases">
        <authorList>
            <person name="Sun Q."/>
            <person name="Mori K."/>
        </authorList>
    </citation>
    <scope>NUCLEOTIDE SEQUENCE [LARGE SCALE GENOMIC DNA]</scope>
    <source>
        <strain evidence="3 4">JCM 13519</strain>
    </source>
</reference>
<proteinExistence type="predicted"/>
<evidence type="ECO:0000313" key="4">
    <source>
        <dbReference type="Proteomes" id="UP001589536"/>
    </source>
</evidence>
<dbReference type="SMART" id="SM00450">
    <property type="entry name" value="RHOD"/>
    <property type="match status" value="1"/>
</dbReference>
<evidence type="ECO:0000313" key="3">
    <source>
        <dbReference type="EMBL" id="MFB9715155.1"/>
    </source>
</evidence>
<accession>A0ABV5USG9</accession>
<gene>
    <name evidence="3" type="primary">moeB</name>
    <name evidence="3" type="ORF">ACFFPI_13615</name>
</gene>
<name>A0ABV5USG9_9MICC</name>
<protein>
    <submittedName>
        <fullName evidence="3">Molybdopterin-synthase adenylyltransferase MoeB</fullName>
    </submittedName>
</protein>
<dbReference type="CDD" id="cd00757">
    <property type="entry name" value="ThiF_MoeB_HesA_family"/>
    <property type="match status" value="1"/>
</dbReference>
<dbReference type="InterPro" id="IPR000594">
    <property type="entry name" value="ThiF_NAD_FAD-bd"/>
</dbReference>
<dbReference type="PANTHER" id="PTHR10953:SF102">
    <property type="entry name" value="ADENYLYLTRANSFERASE AND SULFURTRANSFERASE MOCS3"/>
    <property type="match status" value="1"/>
</dbReference>
<dbReference type="Gene3D" id="3.40.250.10">
    <property type="entry name" value="Rhodanese-like domain"/>
    <property type="match status" value="1"/>
</dbReference>
<comment type="caution">
    <text evidence="3">The sequence shown here is derived from an EMBL/GenBank/DDBJ whole genome shotgun (WGS) entry which is preliminary data.</text>
</comment>
<dbReference type="PANTHER" id="PTHR10953">
    <property type="entry name" value="UBIQUITIN-ACTIVATING ENZYME E1"/>
    <property type="match status" value="1"/>
</dbReference>
<dbReference type="InterPro" id="IPR001763">
    <property type="entry name" value="Rhodanese-like_dom"/>
</dbReference>
<keyword evidence="3" id="KW-0808">Transferase</keyword>
<dbReference type="NCBIfam" id="NF004281">
    <property type="entry name" value="PRK05690.1"/>
    <property type="match status" value="1"/>
</dbReference>